<proteinExistence type="predicted"/>
<dbReference type="Proteomes" id="UP000272316">
    <property type="component" value="Chromosome"/>
</dbReference>
<evidence type="ECO:0000256" key="2">
    <source>
        <dbReference type="SAM" id="SignalP"/>
    </source>
</evidence>
<dbReference type="PANTHER" id="PTHR21666:SF270">
    <property type="entry name" value="MUREIN HYDROLASE ACTIVATOR ENVC"/>
    <property type="match status" value="1"/>
</dbReference>
<dbReference type="KEGG" id="eva:EIB75_07995"/>
<gene>
    <name evidence="4" type="ORF">EIB75_07995</name>
</gene>
<organism evidence="4 5">
    <name type="scientific">Epilithonimonas vandammei</name>
    <dbReference type="NCBI Taxonomy" id="2487072"/>
    <lineage>
        <taxon>Bacteria</taxon>
        <taxon>Pseudomonadati</taxon>
        <taxon>Bacteroidota</taxon>
        <taxon>Flavobacteriia</taxon>
        <taxon>Flavobacteriales</taxon>
        <taxon>Weeksellaceae</taxon>
        <taxon>Chryseobacterium group</taxon>
        <taxon>Epilithonimonas</taxon>
    </lineage>
</organism>
<feature type="region of interest" description="Disordered" evidence="1">
    <location>
        <begin position="58"/>
        <end position="114"/>
    </location>
</feature>
<dbReference type="SUPFAM" id="SSF51261">
    <property type="entry name" value="Duplicated hybrid motif"/>
    <property type="match status" value="1"/>
</dbReference>
<feature type="domain" description="M23ase beta-sheet core" evidence="3">
    <location>
        <begin position="172"/>
        <end position="265"/>
    </location>
</feature>
<dbReference type="PANTHER" id="PTHR21666">
    <property type="entry name" value="PEPTIDASE-RELATED"/>
    <property type="match status" value="1"/>
</dbReference>
<dbReference type="EMBL" id="CP034160">
    <property type="protein sequence ID" value="AZI55186.1"/>
    <property type="molecule type" value="Genomic_DNA"/>
</dbReference>
<keyword evidence="2" id="KW-0732">Signal</keyword>
<feature type="compositionally biased region" description="Basic and acidic residues" evidence="1">
    <location>
        <begin position="58"/>
        <end position="106"/>
    </location>
</feature>
<dbReference type="CDD" id="cd12797">
    <property type="entry name" value="M23_peptidase"/>
    <property type="match status" value="1"/>
</dbReference>
<dbReference type="Pfam" id="PF01551">
    <property type="entry name" value="Peptidase_M23"/>
    <property type="match status" value="1"/>
</dbReference>
<evidence type="ECO:0000256" key="1">
    <source>
        <dbReference type="SAM" id="MobiDB-lite"/>
    </source>
</evidence>
<evidence type="ECO:0000259" key="3">
    <source>
        <dbReference type="Pfam" id="PF01551"/>
    </source>
</evidence>
<reference evidence="5" key="1">
    <citation type="submission" date="2018-11" db="EMBL/GenBank/DDBJ databases">
        <title>Proposal to divide the Flavobacteriaceae and reorganize its genera based on Amino Acid Identity values calculated from whole genome sequences.</title>
        <authorList>
            <person name="Nicholson A.C."/>
            <person name="Gulvik C.A."/>
            <person name="Whitney A.M."/>
            <person name="Sheth M."/>
            <person name="Batra D."/>
            <person name="Pryor J."/>
            <person name="Bernardet J.-F."/>
            <person name="Hugo C."/>
            <person name="Kampfer P."/>
            <person name="Newman J.D."/>
            <person name="McQuiston J.R."/>
        </authorList>
    </citation>
    <scope>NUCLEOTIDE SEQUENCE [LARGE SCALE GENOMIC DNA]</scope>
    <source>
        <strain evidence="5">H6466</strain>
    </source>
</reference>
<dbReference type="GO" id="GO:0004222">
    <property type="term" value="F:metalloendopeptidase activity"/>
    <property type="evidence" value="ECO:0007669"/>
    <property type="project" value="TreeGrafter"/>
</dbReference>
<dbReference type="AlphaFoldDB" id="A0A3G8ZMR5"/>
<dbReference type="Gene3D" id="2.70.70.10">
    <property type="entry name" value="Glucose Permease (Domain IIA)"/>
    <property type="match status" value="1"/>
</dbReference>
<protein>
    <submittedName>
        <fullName evidence="4">M23 family metallopeptidase</fullName>
    </submittedName>
</protein>
<accession>A0A3G8ZMR5</accession>
<evidence type="ECO:0000313" key="4">
    <source>
        <dbReference type="EMBL" id="AZI55186.1"/>
    </source>
</evidence>
<name>A0A3G8ZMR5_9FLAO</name>
<dbReference type="RefSeq" id="WP_124986308.1">
    <property type="nucleotide sequence ID" value="NZ_CP034160.1"/>
</dbReference>
<dbReference type="InterPro" id="IPR016047">
    <property type="entry name" value="M23ase_b-sheet_dom"/>
</dbReference>
<feature type="chain" id="PRO_5018297117" evidence="2">
    <location>
        <begin position="20"/>
        <end position="286"/>
    </location>
</feature>
<sequence>MKKAILLFPLLLFSRYFSQFNTASYGSRLNSIQVSQFSENHFSGNFLSYHIEGNSKQKREIKTAEASTKSEENKSTEQKKEIPKEEPKPESSQTKNDKTNTEKSTESDFEEDFPLKETEDFTEKKVRYKRLSLITDNNNGFTEKQIVFMPLKRMLITSEYGNRFHPVDKVSKFHAGIDLRANSDYVYAVLDGIVSEAGYSGGAGNFIKIRHKDFETVYMHLTRSFYQQGDLIYAGDIIALSGNTGKSTAPHLHFAVKENGRYINPIQFLNDLIQTNNALADYNNGK</sequence>
<evidence type="ECO:0000313" key="5">
    <source>
        <dbReference type="Proteomes" id="UP000272316"/>
    </source>
</evidence>
<dbReference type="InterPro" id="IPR011055">
    <property type="entry name" value="Dup_hybrid_motif"/>
</dbReference>
<feature type="signal peptide" evidence="2">
    <location>
        <begin position="1"/>
        <end position="19"/>
    </location>
</feature>
<dbReference type="InterPro" id="IPR050570">
    <property type="entry name" value="Cell_wall_metabolism_enzyme"/>
</dbReference>